<protein>
    <submittedName>
        <fullName evidence="3">Uncharacterized protein</fullName>
    </submittedName>
</protein>
<keyword evidence="4" id="KW-1185">Reference proteome</keyword>
<accession>M1AF75</accession>
<evidence type="ECO:0000313" key="4">
    <source>
        <dbReference type="Proteomes" id="UP000011115"/>
    </source>
</evidence>
<reference evidence="3" key="2">
    <citation type="submission" date="2015-06" db="UniProtKB">
        <authorList>
            <consortium name="EnsemblPlants"/>
        </authorList>
    </citation>
    <scope>IDENTIFICATION</scope>
    <source>
        <strain evidence="3">DM1-3 516 R44</strain>
    </source>
</reference>
<feature type="region of interest" description="Disordered" evidence="1">
    <location>
        <begin position="51"/>
        <end position="71"/>
    </location>
</feature>
<reference evidence="4" key="1">
    <citation type="journal article" date="2011" name="Nature">
        <title>Genome sequence and analysis of the tuber crop potato.</title>
        <authorList>
            <consortium name="The Potato Genome Sequencing Consortium"/>
        </authorList>
    </citation>
    <scope>NUCLEOTIDE SEQUENCE [LARGE SCALE GENOMIC DNA]</scope>
    <source>
        <strain evidence="4">cv. DM1-3 516 R44</strain>
    </source>
</reference>
<keyword evidence="2" id="KW-1133">Transmembrane helix</keyword>
<sequence>MLGPPTQILGDGGNDRGFSWNKLHRTVMGRGGNWAENSAVVASIPGAASEKGVEVGVGGGKEDGRSSGGGGAVGVGMGWGGEDAWVGWVKKTRSTRKNLNSVFESQAASSFSQSSIGTSSLISDDHSLLTESAAEDLLLIPETSPSSEAVDPLADLTPLSSTVTSDRFKECTGSNSRSGIPQISDVKFGSVEAEMAVKYIREAQLQVVNATDIDIRYKKLLDAAMNTVVEEFYGLPEDKDCYNAIVSKKFHLVTLTFVLWIIAVFIGFFFHSGEEHSFDRPLPT</sequence>
<dbReference type="HOGENOM" id="CLU_981427_0_0_1"/>
<dbReference type="eggNOG" id="ENOG502S896">
    <property type="taxonomic scope" value="Eukaryota"/>
</dbReference>
<dbReference type="PaxDb" id="4113-PGSC0003DMT400021505"/>
<dbReference type="AlphaFoldDB" id="M1AF75"/>
<dbReference type="InParanoid" id="M1AF75"/>
<name>M1AF75_SOLTU</name>
<keyword evidence="2" id="KW-0812">Transmembrane</keyword>
<evidence type="ECO:0000256" key="2">
    <source>
        <dbReference type="SAM" id="Phobius"/>
    </source>
</evidence>
<keyword evidence="2" id="KW-0472">Membrane</keyword>
<proteinExistence type="predicted"/>
<dbReference type="STRING" id="4113.M1AF75"/>
<dbReference type="Proteomes" id="UP000011115">
    <property type="component" value="Unassembled WGS sequence"/>
</dbReference>
<evidence type="ECO:0000313" key="3">
    <source>
        <dbReference type="EnsemblPlants" id="PGSC0003DMT400021505"/>
    </source>
</evidence>
<evidence type="ECO:0000256" key="1">
    <source>
        <dbReference type="SAM" id="MobiDB-lite"/>
    </source>
</evidence>
<dbReference type="EnsemblPlants" id="PGSC0003DMT400021505">
    <property type="protein sequence ID" value="PGSC0003DMT400021505"/>
    <property type="gene ID" value="PGSC0003DMG400008341"/>
</dbReference>
<organism evidence="3 4">
    <name type="scientific">Solanum tuberosum</name>
    <name type="common">Potato</name>
    <dbReference type="NCBI Taxonomy" id="4113"/>
    <lineage>
        <taxon>Eukaryota</taxon>
        <taxon>Viridiplantae</taxon>
        <taxon>Streptophyta</taxon>
        <taxon>Embryophyta</taxon>
        <taxon>Tracheophyta</taxon>
        <taxon>Spermatophyta</taxon>
        <taxon>Magnoliopsida</taxon>
        <taxon>eudicotyledons</taxon>
        <taxon>Gunneridae</taxon>
        <taxon>Pentapetalae</taxon>
        <taxon>asterids</taxon>
        <taxon>lamiids</taxon>
        <taxon>Solanales</taxon>
        <taxon>Solanaceae</taxon>
        <taxon>Solanoideae</taxon>
        <taxon>Solaneae</taxon>
        <taxon>Solanum</taxon>
    </lineage>
</organism>
<feature type="transmembrane region" description="Helical" evidence="2">
    <location>
        <begin position="250"/>
        <end position="270"/>
    </location>
</feature>
<dbReference type="Gramene" id="PGSC0003DMT400021505">
    <property type="protein sequence ID" value="PGSC0003DMT400021505"/>
    <property type="gene ID" value="PGSC0003DMG400008341"/>
</dbReference>